<dbReference type="GeneID" id="5490737"/>
<dbReference type="Proteomes" id="UP000001312">
    <property type="component" value="Unassembled WGS sequence"/>
</dbReference>
<proteinExistence type="predicted"/>
<gene>
    <name evidence="1" type="ORF">SS1G_04199</name>
</gene>
<dbReference type="eggNOG" id="ENOG502SQ23">
    <property type="taxonomic scope" value="Eukaryota"/>
</dbReference>
<reference evidence="2" key="1">
    <citation type="journal article" date="2011" name="PLoS Genet.">
        <title>Genomic analysis of the necrotrophic fungal pathogens Sclerotinia sclerotiorum and Botrytis cinerea.</title>
        <authorList>
            <person name="Amselem J."/>
            <person name="Cuomo C.A."/>
            <person name="van Kan J.A."/>
            <person name="Viaud M."/>
            <person name="Benito E.P."/>
            <person name="Couloux A."/>
            <person name="Coutinho P.M."/>
            <person name="de Vries R.P."/>
            <person name="Dyer P.S."/>
            <person name="Fillinger S."/>
            <person name="Fournier E."/>
            <person name="Gout L."/>
            <person name="Hahn M."/>
            <person name="Kohn L."/>
            <person name="Lapalu N."/>
            <person name="Plummer K.M."/>
            <person name="Pradier J.M."/>
            <person name="Quevillon E."/>
            <person name="Sharon A."/>
            <person name="Simon A."/>
            <person name="ten Have A."/>
            <person name="Tudzynski B."/>
            <person name="Tudzynski P."/>
            <person name="Wincker P."/>
            <person name="Andrew M."/>
            <person name="Anthouard V."/>
            <person name="Beever R.E."/>
            <person name="Beffa R."/>
            <person name="Benoit I."/>
            <person name="Bouzid O."/>
            <person name="Brault B."/>
            <person name="Chen Z."/>
            <person name="Choquer M."/>
            <person name="Collemare J."/>
            <person name="Cotton P."/>
            <person name="Danchin E.G."/>
            <person name="Da Silva C."/>
            <person name="Gautier A."/>
            <person name="Giraud C."/>
            <person name="Giraud T."/>
            <person name="Gonzalez C."/>
            <person name="Grossetete S."/>
            <person name="Guldener U."/>
            <person name="Henrissat B."/>
            <person name="Howlett B.J."/>
            <person name="Kodira C."/>
            <person name="Kretschmer M."/>
            <person name="Lappartient A."/>
            <person name="Leroch M."/>
            <person name="Levis C."/>
            <person name="Mauceli E."/>
            <person name="Neuveglise C."/>
            <person name="Oeser B."/>
            <person name="Pearson M."/>
            <person name="Poulain J."/>
            <person name="Poussereau N."/>
            <person name="Quesneville H."/>
            <person name="Rascle C."/>
            <person name="Schumacher J."/>
            <person name="Segurens B."/>
            <person name="Sexton A."/>
            <person name="Silva E."/>
            <person name="Sirven C."/>
            <person name="Soanes D.M."/>
            <person name="Talbot N.J."/>
            <person name="Templeton M."/>
            <person name="Yandava C."/>
            <person name="Yarden O."/>
            <person name="Zeng Q."/>
            <person name="Rollins J.A."/>
            <person name="Lebrun M.H."/>
            <person name="Dickman M."/>
        </authorList>
    </citation>
    <scope>NUCLEOTIDE SEQUENCE [LARGE SCALE GENOMIC DNA]</scope>
    <source>
        <strain evidence="2">ATCC 18683 / 1980 / Ss-1</strain>
    </source>
</reference>
<name>A7EFV8_SCLS1</name>
<sequence length="321" mass="37422">MAQRFFFESFQWSTIEASDDDDELIKFHVRCFGAHFQIQYRLHDLSLSPYLLKQFQDSLTLMKICELGDNLDAERALEEIHRLRQPFEELMIKLAPNPPPSYDYLSDYLYLPILILEAIATTQSSTAVQPNFKGELPRQSRVPIGQHISIWGHWLNVIIDDDREVLQHWPRPSKEDLYKKWGRDGCFQDWTDEQYADPNFDLKRLVGMLVYYIDNKGTLEEIAPQSDNEHQCRWATELESIVGELHSAGLVWGDAKPSNLLIDQNDQLWLIDLEGSYTPGWVDENNRESQKGDLQGVERIKEWLAKYDNKSTHCIGFGKNE</sequence>
<dbReference type="Gene3D" id="1.10.510.10">
    <property type="entry name" value="Transferase(Phosphotransferase) domain 1"/>
    <property type="match status" value="1"/>
</dbReference>
<protein>
    <recommendedName>
        <fullName evidence="3">Protein kinase domain-containing protein</fullName>
    </recommendedName>
</protein>
<dbReference type="OMA" id="AFRICCD"/>
<organism evidence="1 2">
    <name type="scientific">Sclerotinia sclerotiorum (strain ATCC 18683 / 1980 / Ss-1)</name>
    <name type="common">White mold</name>
    <name type="synonym">Whetzelinia sclerotiorum</name>
    <dbReference type="NCBI Taxonomy" id="665079"/>
    <lineage>
        <taxon>Eukaryota</taxon>
        <taxon>Fungi</taxon>
        <taxon>Dikarya</taxon>
        <taxon>Ascomycota</taxon>
        <taxon>Pezizomycotina</taxon>
        <taxon>Leotiomycetes</taxon>
        <taxon>Helotiales</taxon>
        <taxon>Sclerotiniaceae</taxon>
        <taxon>Sclerotinia</taxon>
    </lineage>
</organism>
<dbReference type="InterPro" id="IPR011009">
    <property type="entry name" value="Kinase-like_dom_sf"/>
</dbReference>
<dbReference type="AlphaFoldDB" id="A7EFV8"/>
<dbReference type="KEGG" id="ssl:SS1G_04199"/>
<dbReference type="RefSeq" id="XP_001594392.1">
    <property type="nucleotide sequence ID" value="XM_001594342.1"/>
</dbReference>
<evidence type="ECO:0000313" key="2">
    <source>
        <dbReference type="Proteomes" id="UP000001312"/>
    </source>
</evidence>
<dbReference type="EMBL" id="CH476625">
    <property type="protein sequence ID" value="EDO01724.1"/>
    <property type="molecule type" value="Genomic_DNA"/>
</dbReference>
<keyword evidence="2" id="KW-1185">Reference proteome</keyword>
<dbReference type="HOGENOM" id="CLU_687284_0_0_1"/>
<dbReference type="InParanoid" id="A7EFV8"/>
<evidence type="ECO:0000313" key="1">
    <source>
        <dbReference type="EMBL" id="EDO01724.1"/>
    </source>
</evidence>
<dbReference type="STRING" id="665079.A7EFV8"/>
<dbReference type="SUPFAM" id="SSF56112">
    <property type="entry name" value="Protein kinase-like (PK-like)"/>
    <property type="match status" value="1"/>
</dbReference>
<accession>A7EFV8</accession>
<evidence type="ECO:0008006" key="3">
    <source>
        <dbReference type="Google" id="ProtNLM"/>
    </source>
</evidence>